<dbReference type="Gene3D" id="2.40.50.770">
    <property type="entry name" value="RecQ-mediated genome instability protein Rmi1, C-terminal domain"/>
    <property type="match status" value="1"/>
</dbReference>
<feature type="region of interest" description="Disordered" evidence="3">
    <location>
        <begin position="218"/>
        <end position="241"/>
    </location>
</feature>
<dbReference type="InterPro" id="IPR032199">
    <property type="entry name" value="RMI1_C"/>
</dbReference>
<evidence type="ECO:0000259" key="6">
    <source>
        <dbReference type="Pfam" id="PF21000"/>
    </source>
</evidence>
<dbReference type="InterPro" id="IPR049363">
    <property type="entry name" value="RMI1_N"/>
</dbReference>
<organism evidence="7 8">
    <name type="scientific">Toxocara canis</name>
    <name type="common">Canine roundworm</name>
    <dbReference type="NCBI Taxonomy" id="6265"/>
    <lineage>
        <taxon>Eukaryota</taxon>
        <taxon>Metazoa</taxon>
        <taxon>Ecdysozoa</taxon>
        <taxon>Nematoda</taxon>
        <taxon>Chromadorea</taxon>
        <taxon>Rhabditida</taxon>
        <taxon>Spirurina</taxon>
        <taxon>Ascaridomorpha</taxon>
        <taxon>Ascaridoidea</taxon>
        <taxon>Toxocaridae</taxon>
        <taxon>Toxocara</taxon>
    </lineage>
</organism>
<dbReference type="AlphaFoldDB" id="A0A0B2V370"/>
<dbReference type="OMA" id="IWEVEFF"/>
<dbReference type="GO" id="GO:0000166">
    <property type="term" value="F:nucleotide binding"/>
    <property type="evidence" value="ECO:0007669"/>
    <property type="project" value="InterPro"/>
</dbReference>
<evidence type="ECO:0000256" key="2">
    <source>
        <dbReference type="ARBA" id="ARBA00018987"/>
    </source>
</evidence>
<name>A0A0B2V370_TOXCA</name>
<feature type="compositionally biased region" description="Polar residues" evidence="3">
    <location>
        <begin position="275"/>
        <end position="285"/>
    </location>
</feature>
<reference evidence="7 8" key="1">
    <citation type="submission" date="2014-11" db="EMBL/GenBank/DDBJ databases">
        <title>Genetic blueprint of the zoonotic pathogen Toxocara canis.</title>
        <authorList>
            <person name="Zhu X.-Q."/>
            <person name="Korhonen P.K."/>
            <person name="Cai H."/>
            <person name="Young N.D."/>
            <person name="Nejsum P."/>
            <person name="von Samson-Himmelstjerna G."/>
            <person name="Boag P.R."/>
            <person name="Tan P."/>
            <person name="Li Q."/>
            <person name="Min J."/>
            <person name="Yang Y."/>
            <person name="Wang X."/>
            <person name="Fang X."/>
            <person name="Hall R.S."/>
            <person name="Hofmann A."/>
            <person name="Sternberg P.W."/>
            <person name="Jex A.R."/>
            <person name="Gasser R.B."/>
        </authorList>
    </citation>
    <scope>NUCLEOTIDE SEQUENCE [LARGE SCALE GENOMIC DNA]</scope>
    <source>
        <strain evidence="7">PN_DK_2014</strain>
    </source>
</reference>
<protein>
    <recommendedName>
        <fullName evidence="2">RecQ-mediated genome instability protein 1</fullName>
    </recommendedName>
</protein>
<feature type="domain" description="RMI1 N-terminal" evidence="6">
    <location>
        <begin position="13"/>
        <end position="57"/>
    </location>
</feature>
<dbReference type="Pfam" id="PF16099">
    <property type="entry name" value="RMI1_C"/>
    <property type="match status" value="1"/>
</dbReference>
<evidence type="ECO:0000256" key="3">
    <source>
        <dbReference type="SAM" id="MobiDB-lite"/>
    </source>
</evidence>
<evidence type="ECO:0000313" key="7">
    <source>
        <dbReference type="EMBL" id="KHN77871.1"/>
    </source>
</evidence>
<dbReference type="GO" id="GO:0000724">
    <property type="term" value="P:double-strand break repair via homologous recombination"/>
    <property type="evidence" value="ECO:0007669"/>
    <property type="project" value="TreeGrafter"/>
</dbReference>
<dbReference type="Pfam" id="PF21000">
    <property type="entry name" value="RMI1_N_N"/>
    <property type="match status" value="1"/>
</dbReference>
<dbReference type="PANTHER" id="PTHR14790">
    <property type="entry name" value="RECQ-MEDIATED GENOME INSTABILITY PROTEIN 1 RMI1"/>
    <property type="match status" value="1"/>
</dbReference>
<proteinExistence type="inferred from homology"/>
<dbReference type="Proteomes" id="UP000031036">
    <property type="component" value="Unassembled WGS sequence"/>
</dbReference>
<dbReference type="InterPro" id="IPR013894">
    <property type="entry name" value="RMI1_OB"/>
</dbReference>
<evidence type="ECO:0000259" key="4">
    <source>
        <dbReference type="Pfam" id="PF08585"/>
    </source>
</evidence>
<sequence length="568" mass="62967">MAVQFVYNYFFERHIPVNDNWLCEAIVYIQSQRDSLDNDALAAAVHEQWLFSNIKLSTEPTLSLPSSTDTPKKFIFSDNIVLQINSVVDIGASLLSQYTQLTYDFEDNSGFIVSDDNEKDTDTASTIIKPRRMLLMELTDGQTMVKAIEYRPIRQLSLLTCPGCKILLFGSIICRRNILLLTESSCVVLGGEDETLMKTNRPVEVMARALGKQVRSKIPRDKQSTAACGRGVSSAHRSDRTDKSYAVEVNAIQYNSSSEAQIAGELERRRVPSDWLQSSPVTTPLTGRKVSHPTVSKPAVPSGGRPVMEVRPLADRDSSSNELTPRARPSSASVSNTTSRFIRNCAANIAVSRRKPRKATIESKSPIEPKRIKVESFDDDEITVIGIQQSQSHFSPSQPSMTKDSPIVSPQNLLSPQQKSAGESLLMLYGSAETVFIADALSATRFALGSIRKNIVAVMREVTVPLRIVDDIWTMNVVLADESCKKLECIVAHSVLVDLIGLNPEEAVAIRASKDKARRREGTLRLKSVQESMERLDVVWEVEFYACASSTPVVRKMQTLAQKLGLIR</sequence>
<dbReference type="Pfam" id="PF08585">
    <property type="entry name" value="RMI1_N_C"/>
    <property type="match status" value="1"/>
</dbReference>
<dbReference type="EMBL" id="JPKZ01002215">
    <property type="protein sequence ID" value="KHN77871.1"/>
    <property type="molecule type" value="Genomic_DNA"/>
</dbReference>
<dbReference type="OrthoDB" id="341511at2759"/>
<feature type="region of interest" description="Disordered" evidence="3">
    <location>
        <begin position="269"/>
        <end position="338"/>
    </location>
</feature>
<dbReference type="PANTHER" id="PTHR14790:SF15">
    <property type="entry name" value="RECQ-MEDIATED GENOME INSTABILITY PROTEIN 1"/>
    <property type="match status" value="1"/>
</dbReference>
<evidence type="ECO:0000256" key="1">
    <source>
        <dbReference type="ARBA" id="ARBA00006395"/>
    </source>
</evidence>
<dbReference type="STRING" id="6265.A0A0B2V370"/>
<dbReference type="InterPro" id="IPR042470">
    <property type="entry name" value="RMI1_N_C_sf"/>
</dbReference>
<dbReference type="GO" id="GO:0031422">
    <property type="term" value="C:RecQ family helicase-topoisomerase III complex"/>
    <property type="evidence" value="ECO:0007669"/>
    <property type="project" value="TreeGrafter"/>
</dbReference>
<comment type="similarity">
    <text evidence="1">Belongs to the RMI1 family.</text>
</comment>
<comment type="caution">
    <text evidence="7">The sequence shown here is derived from an EMBL/GenBank/DDBJ whole genome shotgun (WGS) entry which is preliminary data.</text>
</comment>
<dbReference type="GO" id="GO:0000712">
    <property type="term" value="P:resolution of meiotic recombination intermediates"/>
    <property type="evidence" value="ECO:0007669"/>
    <property type="project" value="TreeGrafter"/>
</dbReference>
<feature type="domain" description="RecQ mediated genome instability protein 1 OB-fold" evidence="4">
    <location>
        <begin position="64"/>
        <end position="202"/>
    </location>
</feature>
<dbReference type="GO" id="GO:0016604">
    <property type="term" value="C:nuclear body"/>
    <property type="evidence" value="ECO:0007669"/>
    <property type="project" value="TreeGrafter"/>
</dbReference>
<gene>
    <name evidence="7" type="primary">rmi1</name>
    <name evidence="7" type="ORF">Tcan_07314</name>
</gene>
<dbReference type="SMART" id="SM01161">
    <property type="entry name" value="DUF1767"/>
    <property type="match status" value="1"/>
</dbReference>
<feature type="domain" description="RecQ-mediated genome instability protein 1 C-terminal OB-fold" evidence="5">
    <location>
        <begin position="454"/>
        <end position="561"/>
    </location>
</feature>
<keyword evidence="8" id="KW-1185">Reference proteome</keyword>
<evidence type="ECO:0000259" key="5">
    <source>
        <dbReference type="Pfam" id="PF16099"/>
    </source>
</evidence>
<accession>A0A0B2V370</accession>
<evidence type="ECO:0000313" key="8">
    <source>
        <dbReference type="Proteomes" id="UP000031036"/>
    </source>
</evidence>